<protein>
    <recommendedName>
        <fullName evidence="1">Polysaccharide pyruvyl transferase domain-containing protein</fullName>
    </recommendedName>
</protein>
<sequence length="317" mass="35033">MDGTHLKYIDVMRDRCRAGFDSLLGNTKTLSFVDFPDYPNVGDSAIALGALQYFFERAIKVESVSCIGTLYVPKLRSSDVVYINGGGNIAGFFAGIDRHRNGLSRDLPANVRLVQGPQSIHWASESARAGFLNDFLSREGLAIAVRDKRSSQILAEEGASPVLMPDSAHLLGRIESPPPCQKYVVLARRDQEAVDSGRSEMHPDWLTDDRRERVASTVRWKYRYLSGIGSWLNPSPSAWKSIAERRLARGVSMLSPGETVVTDRLHAMLIALQMGRSVVAVDNNNQKLSNYASTWFGDVDARLVFAESIEAAVESVR</sequence>
<comment type="caution">
    <text evidence="2">The sequence shown here is derived from an EMBL/GenBank/DDBJ whole genome shotgun (WGS) entry which is preliminary data.</text>
</comment>
<dbReference type="RefSeq" id="WP_099383767.1">
    <property type="nucleotide sequence ID" value="NZ_PEBD01000010.1"/>
</dbReference>
<dbReference type="Pfam" id="PF04230">
    <property type="entry name" value="PS_pyruv_trans"/>
    <property type="match status" value="1"/>
</dbReference>
<dbReference type="EMBL" id="PEBD01000010">
    <property type="protein sequence ID" value="PHV65372.1"/>
    <property type="molecule type" value="Genomic_DNA"/>
</dbReference>
<organism evidence="2 3">
    <name type="scientific">Williamsia marianensis</name>
    <dbReference type="NCBI Taxonomy" id="85044"/>
    <lineage>
        <taxon>Bacteria</taxon>
        <taxon>Bacillati</taxon>
        <taxon>Actinomycetota</taxon>
        <taxon>Actinomycetes</taxon>
        <taxon>Mycobacteriales</taxon>
        <taxon>Nocardiaceae</taxon>
        <taxon>Williamsia</taxon>
    </lineage>
</organism>
<dbReference type="AlphaFoldDB" id="A0A2G3PJS6"/>
<accession>A0A2G3PJS6</accession>
<name>A0A2G3PJS6_WILMA</name>
<evidence type="ECO:0000259" key="1">
    <source>
        <dbReference type="Pfam" id="PF04230"/>
    </source>
</evidence>
<feature type="domain" description="Polysaccharide pyruvyl transferase" evidence="1">
    <location>
        <begin position="40"/>
        <end position="285"/>
    </location>
</feature>
<proteinExistence type="predicted"/>
<evidence type="ECO:0000313" key="2">
    <source>
        <dbReference type="EMBL" id="PHV65372.1"/>
    </source>
</evidence>
<dbReference type="InterPro" id="IPR007345">
    <property type="entry name" value="Polysacch_pyruvyl_Trfase"/>
</dbReference>
<evidence type="ECO:0000313" key="3">
    <source>
        <dbReference type="Proteomes" id="UP000225108"/>
    </source>
</evidence>
<reference evidence="2 3" key="1">
    <citation type="submission" date="2017-10" db="EMBL/GenBank/DDBJ databases">
        <title>The draft genome sequence of Williamsia sp. BULT 1.1 isolated from the semi-arid grassland soils from South Africa.</title>
        <authorList>
            <person name="Kabwe M.H."/>
            <person name="Govender N."/>
            <person name="Mutseka Lunga P."/>
            <person name="Vikram S."/>
            <person name="Makhalanyane T.P."/>
        </authorList>
    </citation>
    <scope>NUCLEOTIDE SEQUENCE [LARGE SCALE GENOMIC DNA]</scope>
    <source>
        <strain evidence="2 3">BULT 1.1</strain>
    </source>
</reference>
<dbReference type="Proteomes" id="UP000225108">
    <property type="component" value="Unassembled WGS sequence"/>
</dbReference>
<gene>
    <name evidence="2" type="ORF">CSW57_16440</name>
</gene>